<feature type="region of interest" description="Disordered" evidence="17">
    <location>
        <begin position="469"/>
        <end position="536"/>
    </location>
</feature>
<dbReference type="InterPro" id="IPR011011">
    <property type="entry name" value="Znf_FYVE_PHD"/>
</dbReference>
<feature type="compositionally biased region" description="Polar residues" evidence="17">
    <location>
        <begin position="1862"/>
        <end position="1877"/>
    </location>
</feature>
<keyword evidence="14" id="KW-0539">Nucleus</keyword>
<keyword evidence="9" id="KW-0347">Helicase</keyword>
<feature type="compositionally biased region" description="Polar residues" evidence="17">
    <location>
        <begin position="508"/>
        <end position="522"/>
    </location>
</feature>
<keyword evidence="5" id="KW-0479">Metal-binding</keyword>
<dbReference type="InParanoid" id="D8RGF0"/>
<feature type="region of interest" description="Disordered" evidence="17">
    <location>
        <begin position="1862"/>
        <end position="1901"/>
    </location>
</feature>
<evidence type="ECO:0000256" key="8">
    <source>
        <dbReference type="ARBA" id="ARBA00022801"/>
    </source>
</evidence>
<feature type="region of interest" description="Disordered" evidence="17">
    <location>
        <begin position="1536"/>
        <end position="1569"/>
    </location>
</feature>
<dbReference type="PROSITE" id="PS51533">
    <property type="entry name" value="ADD"/>
    <property type="match status" value="1"/>
</dbReference>
<feature type="region of interest" description="Disordered" evidence="17">
    <location>
        <begin position="695"/>
        <end position="732"/>
    </location>
</feature>
<proteinExistence type="inferred from homology"/>
<dbReference type="EMBL" id="GL377579">
    <property type="protein sequence ID" value="EFJ28345.1"/>
    <property type="molecule type" value="Genomic_DNA"/>
</dbReference>
<dbReference type="InterPro" id="IPR041430">
    <property type="entry name" value="ADD_ATRX"/>
</dbReference>
<dbReference type="FunCoup" id="D8RGF0">
    <property type="interactions" value="2685"/>
</dbReference>
<dbReference type="Gene3D" id="3.40.50.300">
    <property type="entry name" value="P-loop containing nucleotide triphosphate hydrolases"/>
    <property type="match status" value="1"/>
</dbReference>
<dbReference type="SMART" id="SM00490">
    <property type="entry name" value="HELICc"/>
    <property type="match status" value="1"/>
</dbReference>
<dbReference type="PROSITE" id="PS51194">
    <property type="entry name" value="HELICASE_CTER"/>
    <property type="match status" value="1"/>
</dbReference>
<feature type="domain" description="PHD-type" evidence="20">
    <location>
        <begin position="738"/>
        <end position="870"/>
    </location>
</feature>
<feature type="region of interest" description="Disordered" evidence="17">
    <location>
        <begin position="610"/>
        <end position="666"/>
    </location>
</feature>
<dbReference type="PANTHER" id="PTHR45797">
    <property type="entry name" value="RAD54-LIKE"/>
    <property type="match status" value="1"/>
</dbReference>
<evidence type="ECO:0000259" key="19">
    <source>
        <dbReference type="PROSITE" id="PS51194"/>
    </source>
</evidence>
<dbReference type="CDD" id="cd11726">
    <property type="entry name" value="ADDz_ATRX"/>
    <property type="match status" value="1"/>
</dbReference>
<dbReference type="GO" id="GO:0140658">
    <property type="term" value="F:ATP-dependent chromatin remodeler activity"/>
    <property type="evidence" value="ECO:0000318"/>
    <property type="project" value="GO_Central"/>
</dbReference>
<keyword evidence="11" id="KW-0067">ATP-binding</keyword>
<dbReference type="Pfam" id="PF17981">
    <property type="entry name" value="ADD_ATRX"/>
    <property type="match status" value="1"/>
</dbReference>
<feature type="compositionally biased region" description="Basic and acidic residues" evidence="17">
    <location>
        <begin position="125"/>
        <end position="144"/>
    </location>
</feature>
<evidence type="ECO:0000313" key="21">
    <source>
        <dbReference type="EMBL" id="EFJ28345.1"/>
    </source>
</evidence>
<evidence type="ECO:0000256" key="4">
    <source>
        <dbReference type="ARBA" id="ARBA00022454"/>
    </source>
</evidence>
<accession>D8RGF0</accession>
<evidence type="ECO:0000256" key="1">
    <source>
        <dbReference type="ARBA" id="ARBA00004123"/>
    </source>
</evidence>
<protein>
    <recommendedName>
        <fullName evidence="15">ATP-dependent helicase ATRX</fullName>
    </recommendedName>
</protein>
<evidence type="ECO:0000256" key="9">
    <source>
        <dbReference type="ARBA" id="ARBA00022806"/>
    </source>
</evidence>
<evidence type="ECO:0000256" key="17">
    <source>
        <dbReference type="SAM" id="MobiDB-lite"/>
    </source>
</evidence>
<dbReference type="Gene3D" id="3.30.40.10">
    <property type="entry name" value="Zinc/RING finger domain, C3HC4 (zinc finger)"/>
    <property type="match status" value="1"/>
</dbReference>
<evidence type="ECO:0000256" key="7">
    <source>
        <dbReference type="ARBA" id="ARBA00022771"/>
    </source>
</evidence>
<dbReference type="HOGENOM" id="CLU_002089_0_0_1"/>
<dbReference type="GO" id="GO:0008270">
    <property type="term" value="F:zinc ion binding"/>
    <property type="evidence" value="ECO:0007669"/>
    <property type="project" value="UniProtKB-KW"/>
</dbReference>
<dbReference type="KEGG" id="smo:SELMODRAFT_441095"/>
<dbReference type="GO" id="GO:0010468">
    <property type="term" value="P:regulation of gene expression"/>
    <property type="evidence" value="ECO:0007669"/>
    <property type="project" value="UniProtKB-ARBA"/>
</dbReference>
<dbReference type="GO" id="GO:0003712">
    <property type="term" value="F:transcription coregulator activity"/>
    <property type="evidence" value="ECO:0000318"/>
    <property type="project" value="GO_Central"/>
</dbReference>
<evidence type="ECO:0000256" key="12">
    <source>
        <dbReference type="ARBA" id="ARBA00022895"/>
    </source>
</evidence>
<sequence length="1901" mass="209990">MGDPELQVKFNAGLAAARRVAALIVGQPFCASDCIKAENPLDDMKISLRSVREVPSIGERSENGLLVEEQGKVCEEDECQEEKVSPQAHVKEEIRCEEQVDGNSCEIIRVDADQEKSCELVEKEDKACEVQREEGDGGVEKNSSEDEYDGDGYMSESSSEGSKSDEEVTRMIDWLVEIESESADAQEHLEDESVKKVEEEVRLELSETLSGQELDMAVSCEMADYVSIWKKTLLELEEESAKLQDRLEDAGVSLPDLFKAIEKQAAEGCMTDTWRNRAHWAGTQAPEDFAEVLHSAEKDLDALRPVIRRRGKLVEEGASGFLERKVNDVDTVKGSTGWEAFDSAFQPKLSAVSLFESKKWAAVYSASTPEQAARLGLKFPGVDKVDDIADIDQHVGMEAAALAEESEFGLTEHQKKTMKRVREEDDVRQMQKKIGARRVRAMASQVKSSTSDVNIITEPPAVLSKLQPDTIDLGTAGDPQNTDELRLEEEQRQSHERQTGTDQAVADNVTTRNQPFINGTPSRSEEKVKKGVAPAREGTDHIRNASSFGRPTTDGTEPMPVFMEQTVRDNGTQAEAVADGSQCHDEAVETEEFKVLKRSNSFKAIGVRTSSAGFNDAKKPTPSVVIVVSDDDDDDPPADCGSTAQPRTVDQGKVPSKDVTALDETTSPLKPLKRVIEHGSSSRCKRKRCFMVNSSEDEEDATSAKKEQSGLKSDRDEQEERNSDSCDLSQSKLSGDTRRRLTRGSRSFGCTVCGEIMSAKDVLSHPVLKVIICTSCKQQYDDGPFRKDEDGSEAECRWCGEGGSLICCDSCDKVFCESCIGRNFGPAFLESIEDISWRCYLCDPSPLASLQQWLKVAEEEALKESLANLDVRRNRKRQRKNIRRVLRDDELDEVTKQKLALEKERRERLAEWYAEARKGKSLSGKAANSEKAVEGTDGDDHICEGDCKTEGCVINIASRQTGEPLVRIPASISKHLKPHQLCGVRFMWDNCIESVEKVKSGDVGLGCILAHSMGLGKTLQVIAFLYTVMRNVDLNFKTVLVVVPVNVLHNWKREFEKWRPAEVAPLEVSMLDTSRDNATRASLLKSWKEKGGVMLIGYAAFRNLSTGSHVKDKETRDTLCKCLQDPGADIVVCDEGHTIKNDKADITIALQRVKSGRRIAMTGSPLQNNLMEYYCMVDFVRPGFLGPQAIFRNKVQNPIANGQHADSTPDDVKKMKRTVHILHKRLSGFVQRRDMTVLKDELPPKCVWVISVRLSPLQKQLYKKFLSLCETGRSKLFDHYHVLAKIWNHPDLLAIAKEQRLNEEFIVDSEKEDSAENGQGCPKRASPEADSFEWCEEILKESKRDVLENSGKMVLIMTLLSLNSSRGEKTLVFSQSLHTLDLIENFLDTIPLGGSQDVWNKGKEWLRLDGNTTASRRQQIADIFNDPNNTAIKCLLISTKAGSLGTNMTGANRVIIVDGSWNPTHDLQALFRAWRYGQTKPVFVYRLLAYGTMEEKIYNRQLTKEGIAARVLDAHQVGRHLNADDLELMYTLDDDDDEEGTQLAGTEQQQQPGAKGQKPKHKTFFVPSDAPPRDDHMAMLLLDFRPQWIAQYHEHEPLLEDLEEEKLTPEEMKTAWDGYIIEHELQNRQIPSQSPTNYPPQSQYPASSTDVRPPFTATPSKAACNDVYHASLLASLSIPVGESSMGKSRNSRFQQAAAAAVAVAASPLTKVHITFFLVKLFATLTTTNLSFRRLSHGGGDTYGDTRLYRKAEVIAMGIDDGATADANRPPPATIAGALNSASQSLVGSKPLEASDIQSAEARATGIPAGVKGGVGAAAQHAVDKGEPVTVGDVLRVSISLFVLFAAKTPIPKGGDKIVTQADASRVQSAEQRNNPDSVVSPGGVAASMQSAADHNKAAGYA</sequence>
<dbReference type="InterPro" id="IPR044574">
    <property type="entry name" value="ARIP4-like"/>
</dbReference>
<dbReference type="InterPro" id="IPR013083">
    <property type="entry name" value="Znf_RING/FYVE/PHD"/>
</dbReference>
<dbReference type="InterPro" id="IPR000330">
    <property type="entry name" value="SNF2_N"/>
</dbReference>
<keyword evidence="22" id="KW-1185">Reference proteome</keyword>
<dbReference type="GO" id="GO:0003677">
    <property type="term" value="F:DNA binding"/>
    <property type="evidence" value="ECO:0007669"/>
    <property type="project" value="UniProtKB-KW"/>
</dbReference>
<feature type="compositionally biased region" description="Low complexity" evidence="17">
    <location>
        <begin position="151"/>
        <end position="161"/>
    </location>
</feature>
<dbReference type="Proteomes" id="UP000001514">
    <property type="component" value="Unassembled WGS sequence"/>
</dbReference>
<dbReference type="InterPro" id="IPR007011">
    <property type="entry name" value="LEA_SMP_dom"/>
</dbReference>
<keyword evidence="10" id="KW-0862">Zinc</keyword>
<dbReference type="Gene3D" id="3.40.50.10810">
    <property type="entry name" value="Tandem AAA-ATPase domain"/>
    <property type="match status" value="1"/>
</dbReference>
<dbReference type="InterPro" id="IPR027417">
    <property type="entry name" value="P-loop_NTPase"/>
</dbReference>
<comment type="subcellular location">
    <subcellularLocation>
        <location evidence="2">Chromosome</location>
        <location evidence="2">Telomere</location>
    </subcellularLocation>
    <subcellularLocation>
        <location evidence="1">Nucleus</location>
    </subcellularLocation>
</comment>
<dbReference type="Pfam" id="PF00176">
    <property type="entry name" value="SNF2-rel_dom"/>
    <property type="match status" value="1"/>
</dbReference>
<keyword evidence="7" id="KW-0863">Zinc-finger</keyword>
<keyword evidence="4" id="KW-0158">Chromosome</keyword>
<dbReference type="CDD" id="cd18793">
    <property type="entry name" value="SF2_C_SNF"/>
    <property type="match status" value="1"/>
</dbReference>
<evidence type="ECO:0000256" key="14">
    <source>
        <dbReference type="ARBA" id="ARBA00023242"/>
    </source>
</evidence>
<keyword evidence="12" id="KW-0779">Telomere</keyword>
<dbReference type="InterPro" id="IPR025766">
    <property type="entry name" value="ADD"/>
</dbReference>
<feature type="coiled-coil region" evidence="16">
    <location>
        <begin position="226"/>
        <end position="253"/>
    </location>
</feature>
<dbReference type="GO" id="GO:0005634">
    <property type="term" value="C:nucleus"/>
    <property type="evidence" value="ECO:0000318"/>
    <property type="project" value="GO_Central"/>
</dbReference>
<dbReference type="SUPFAM" id="SSF52540">
    <property type="entry name" value="P-loop containing nucleoside triphosphate hydrolases"/>
    <property type="match status" value="2"/>
</dbReference>
<gene>
    <name evidence="21" type="ORF">SELMODRAFT_441095</name>
</gene>
<evidence type="ECO:0000259" key="18">
    <source>
        <dbReference type="PROSITE" id="PS51192"/>
    </source>
</evidence>
<feature type="domain" description="Helicase ATP-binding" evidence="18">
    <location>
        <begin position="998"/>
        <end position="1183"/>
    </location>
</feature>
<dbReference type="eggNOG" id="KOG1015">
    <property type="taxonomic scope" value="Eukaryota"/>
</dbReference>
<dbReference type="Pfam" id="PF00271">
    <property type="entry name" value="Helicase_C"/>
    <property type="match status" value="1"/>
</dbReference>
<keyword evidence="8" id="KW-0378">Hydrolase</keyword>
<evidence type="ECO:0000256" key="16">
    <source>
        <dbReference type="SAM" id="Coils"/>
    </source>
</evidence>
<dbReference type="GO" id="GO:0006325">
    <property type="term" value="P:chromatin organization"/>
    <property type="evidence" value="ECO:0000318"/>
    <property type="project" value="GO_Central"/>
</dbReference>
<evidence type="ECO:0000256" key="10">
    <source>
        <dbReference type="ARBA" id="ARBA00022833"/>
    </source>
</evidence>
<evidence type="ECO:0000256" key="2">
    <source>
        <dbReference type="ARBA" id="ARBA00004574"/>
    </source>
</evidence>
<feature type="domain" description="Helicase C-terminal" evidence="19">
    <location>
        <begin position="1354"/>
        <end position="1527"/>
    </location>
</feature>
<evidence type="ECO:0000256" key="13">
    <source>
        <dbReference type="ARBA" id="ARBA00023125"/>
    </source>
</evidence>
<evidence type="ECO:0000259" key="20">
    <source>
        <dbReference type="PROSITE" id="PS51533"/>
    </source>
</evidence>
<feature type="region of interest" description="Disordered" evidence="17">
    <location>
        <begin position="1630"/>
        <end position="1656"/>
    </location>
</feature>
<keyword evidence="6" id="KW-0547">Nucleotide-binding</keyword>
<dbReference type="PROSITE" id="PS51192">
    <property type="entry name" value="HELICASE_ATP_BIND_1"/>
    <property type="match status" value="1"/>
</dbReference>
<evidence type="ECO:0000256" key="5">
    <source>
        <dbReference type="ARBA" id="ARBA00022723"/>
    </source>
</evidence>
<dbReference type="GO" id="GO:0016887">
    <property type="term" value="F:ATP hydrolysis activity"/>
    <property type="evidence" value="ECO:0007669"/>
    <property type="project" value="InterPro"/>
</dbReference>
<reference evidence="21 22" key="1">
    <citation type="journal article" date="2011" name="Science">
        <title>The Selaginella genome identifies genetic changes associated with the evolution of vascular plants.</title>
        <authorList>
            <person name="Banks J.A."/>
            <person name="Nishiyama T."/>
            <person name="Hasebe M."/>
            <person name="Bowman J.L."/>
            <person name="Gribskov M."/>
            <person name="dePamphilis C."/>
            <person name="Albert V.A."/>
            <person name="Aono N."/>
            <person name="Aoyama T."/>
            <person name="Ambrose B.A."/>
            <person name="Ashton N.W."/>
            <person name="Axtell M.J."/>
            <person name="Barker E."/>
            <person name="Barker M.S."/>
            <person name="Bennetzen J.L."/>
            <person name="Bonawitz N.D."/>
            <person name="Chapple C."/>
            <person name="Cheng C."/>
            <person name="Correa L.G."/>
            <person name="Dacre M."/>
            <person name="DeBarry J."/>
            <person name="Dreyer I."/>
            <person name="Elias M."/>
            <person name="Engstrom E.M."/>
            <person name="Estelle M."/>
            <person name="Feng L."/>
            <person name="Finet C."/>
            <person name="Floyd S.K."/>
            <person name="Frommer W.B."/>
            <person name="Fujita T."/>
            <person name="Gramzow L."/>
            <person name="Gutensohn M."/>
            <person name="Harholt J."/>
            <person name="Hattori M."/>
            <person name="Heyl A."/>
            <person name="Hirai T."/>
            <person name="Hiwatashi Y."/>
            <person name="Ishikawa M."/>
            <person name="Iwata M."/>
            <person name="Karol K.G."/>
            <person name="Koehler B."/>
            <person name="Kolukisaoglu U."/>
            <person name="Kubo M."/>
            <person name="Kurata T."/>
            <person name="Lalonde S."/>
            <person name="Li K."/>
            <person name="Li Y."/>
            <person name="Litt A."/>
            <person name="Lyons E."/>
            <person name="Manning G."/>
            <person name="Maruyama T."/>
            <person name="Michael T.P."/>
            <person name="Mikami K."/>
            <person name="Miyazaki S."/>
            <person name="Morinaga S."/>
            <person name="Murata T."/>
            <person name="Mueller-Roeber B."/>
            <person name="Nelson D.R."/>
            <person name="Obara M."/>
            <person name="Oguri Y."/>
            <person name="Olmstead R.G."/>
            <person name="Onodera N."/>
            <person name="Petersen B.L."/>
            <person name="Pils B."/>
            <person name="Prigge M."/>
            <person name="Rensing S.A."/>
            <person name="Riano-Pachon D.M."/>
            <person name="Roberts A.W."/>
            <person name="Sato Y."/>
            <person name="Scheller H.V."/>
            <person name="Schulz B."/>
            <person name="Schulz C."/>
            <person name="Shakirov E.V."/>
            <person name="Shibagaki N."/>
            <person name="Shinohara N."/>
            <person name="Shippen D.E."/>
            <person name="Soerensen I."/>
            <person name="Sotooka R."/>
            <person name="Sugimoto N."/>
            <person name="Sugita M."/>
            <person name="Sumikawa N."/>
            <person name="Tanurdzic M."/>
            <person name="Theissen G."/>
            <person name="Ulvskov P."/>
            <person name="Wakazuki S."/>
            <person name="Weng J.K."/>
            <person name="Willats W.W."/>
            <person name="Wipf D."/>
            <person name="Wolf P.G."/>
            <person name="Yang L."/>
            <person name="Zimmer A.D."/>
            <person name="Zhu Q."/>
            <person name="Mitros T."/>
            <person name="Hellsten U."/>
            <person name="Loque D."/>
            <person name="Otillar R."/>
            <person name="Salamov A."/>
            <person name="Schmutz J."/>
            <person name="Shapiro H."/>
            <person name="Lindquist E."/>
            <person name="Lucas S."/>
            <person name="Rokhsar D."/>
            <person name="Grigoriev I.V."/>
        </authorList>
    </citation>
    <scope>NUCLEOTIDE SEQUENCE [LARGE SCALE GENOMIC DNA]</scope>
</reference>
<dbReference type="OMA" id="QDISWET"/>
<dbReference type="InterPro" id="IPR049730">
    <property type="entry name" value="SNF2/RAD54-like_C"/>
</dbReference>
<dbReference type="InterPro" id="IPR038718">
    <property type="entry name" value="SNF2-like_sf"/>
</dbReference>
<evidence type="ECO:0000313" key="22">
    <source>
        <dbReference type="Proteomes" id="UP000001514"/>
    </source>
</evidence>
<feature type="region of interest" description="Disordered" evidence="17">
    <location>
        <begin position="125"/>
        <end position="167"/>
    </location>
</feature>
<name>D8RGF0_SELML</name>
<dbReference type="Gramene" id="EFJ28345">
    <property type="protein sequence ID" value="EFJ28345"/>
    <property type="gene ID" value="SELMODRAFT_441095"/>
</dbReference>
<dbReference type="SUPFAM" id="SSF57903">
    <property type="entry name" value="FYVE/PHD zinc finger"/>
    <property type="match status" value="1"/>
</dbReference>
<keyword evidence="16" id="KW-0175">Coiled coil</keyword>
<keyword evidence="13" id="KW-0238">DNA-binding</keyword>
<dbReference type="GO" id="GO:0004386">
    <property type="term" value="F:helicase activity"/>
    <property type="evidence" value="ECO:0007669"/>
    <property type="project" value="UniProtKB-KW"/>
</dbReference>
<organism evidence="22">
    <name type="scientific">Selaginella moellendorffii</name>
    <name type="common">Spikemoss</name>
    <dbReference type="NCBI Taxonomy" id="88036"/>
    <lineage>
        <taxon>Eukaryota</taxon>
        <taxon>Viridiplantae</taxon>
        <taxon>Streptophyta</taxon>
        <taxon>Embryophyta</taxon>
        <taxon>Tracheophyta</taxon>
        <taxon>Lycopodiopsida</taxon>
        <taxon>Selaginellales</taxon>
        <taxon>Selaginellaceae</taxon>
        <taxon>Selaginella</taxon>
    </lineage>
</organism>
<feature type="compositionally biased region" description="Basic and acidic residues" evidence="17">
    <location>
        <begin position="483"/>
        <end position="499"/>
    </location>
</feature>
<dbReference type="PANTHER" id="PTHR45797:SF1">
    <property type="entry name" value="HELICASE ARIP4"/>
    <property type="match status" value="1"/>
</dbReference>
<evidence type="ECO:0000256" key="15">
    <source>
        <dbReference type="ARBA" id="ARBA00031106"/>
    </source>
</evidence>
<feature type="compositionally biased region" description="Basic and acidic residues" evidence="17">
    <location>
        <begin position="702"/>
        <end position="724"/>
    </location>
</feature>
<evidence type="ECO:0000256" key="6">
    <source>
        <dbReference type="ARBA" id="ARBA00022741"/>
    </source>
</evidence>
<evidence type="ECO:0000256" key="11">
    <source>
        <dbReference type="ARBA" id="ARBA00022840"/>
    </source>
</evidence>
<dbReference type="STRING" id="88036.D8RGF0"/>
<dbReference type="InterPro" id="IPR001650">
    <property type="entry name" value="Helicase_C-like"/>
</dbReference>
<dbReference type="SMART" id="SM00487">
    <property type="entry name" value="DEXDc"/>
    <property type="match status" value="1"/>
</dbReference>
<dbReference type="InterPro" id="IPR014001">
    <property type="entry name" value="Helicase_ATP-bd"/>
</dbReference>
<dbReference type="GO" id="GO:0000781">
    <property type="term" value="C:chromosome, telomeric region"/>
    <property type="evidence" value="ECO:0007669"/>
    <property type="project" value="UniProtKB-SubCell"/>
</dbReference>
<comment type="similarity">
    <text evidence="3">Belongs to the SNF2/RAD54 helicase family.</text>
</comment>
<dbReference type="Pfam" id="PF04927">
    <property type="entry name" value="SMP"/>
    <property type="match status" value="2"/>
</dbReference>
<dbReference type="GO" id="GO:0005524">
    <property type="term" value="F:ATP binding"/>
    <property type="evidence" value="ECO:0007669"/>
    <property type="project" value="UniProtKB-KW"/>
</dbReference>
<feature type="compositionally biased region" description="Polar residues" evidence="17">
    <location>
        <begin position="1630"/>
        <end position="1650"/>
    </location>
</feature>
<evidence type="ECO:0000256" key="3">
    <source>
        <dbReference type="ARBA" id="ARBA00007025"/>
    </source>
</evidence>